<evidence type="ECO:0000256" key="3">
    <source>
        <dbReference type="ARBA" id="ARBA00023002"/>
    </source>
</evidence>
<name>A0A1Q8CTW1_9PSEU</name>
<accession>A0A1Q8CTW1</accession>
<keyword evidence="1" id="KW-0285">Flavoprotein</keyword>
<keyword evidence="5" id="KW-1185">Reference proteome</keyword>
<dbReference type="Gene3D" id="1.10.540.10">
    <property type="entry name" value="Acyl-CoA dehydrogenase/oxidase, N-terminal domain"/>
    <property type="match status" value="1"/>
</dbReference>
<comment type="caution">
    <text evidence="4">The sequence shown here is derived from an EMBL/GenBank/DDBJ whole genome shotgun (WGS) entry which is preliminary data.</text>
</comment>
<dbReference type="InterPro" id="IPR046373">
    <property type="entry name" value="Acyl-CoA_Oxase/DH_mid-dom_sf"/>
</dbReference>
<dbReference type="AlphaFoldDB" id="A0A1Q8CTW1"/>
<keyword evidence="3" id="KW-0560">Oxidoreductase</keyword>
<protein>
    <submittedName>
        <fullName evidence="4">Oxidoreductase</fullName>
    </submittedName>
</protein>
<dbReference type="Gene3D" id="1.20.140.10">
    <property type="entry name" value="Butyryl-CoA Dehydrogenase, subunit A, domain 3"/>
    <property type="match status" value="1"/>
</dbReference>
<dbReference type="PANTHER" id="PTHR43884">
    <property type="entry name" value="ACYL-COA DEHYDROGENASE"/>
    <property type="match status" value="1"/>
</dbReference>
<evidence type="ECO:0000313" key="4">
    <source>
        <dbReference type="EMBL" id="OLF17797.1"/>
    </source>
</evidence>
<dbReference type="PANTHER" id="PTHR43884:SF20">
    <property type="entry name" value="ACYL-COA DEHYDROGENASE FADE28"/>
    <property type="match status" value="1"/>
</dbReference>
<evidence type="ECO:0000256" key="1">
    <source>
        <dbReference type="ARBA" id="ARBA00022630"/>
    </source>
</evidence>
<dbReference type="InterPro" id="IPR036250">
    <property type="entry name" value="AcylCo_DH-like_C"/>
</dbReference>
<dbReference type="Gene3D" id="2.40.110.10">
    <property type="entry name" value="Butyryl-CoA Dehydrogenase, subunit A, domain 2"/>
    <property type="match status" value="1"/>
</dbReference>
<dbReference type="GO" id="GO:0003995">
    <property type="term" value="F:acyl-CoA dehydrogenase activity"/>
    <property type="evidence" value="ECO:0007669"/>
    <property type="project" value="TreeGrafter"/>
</dbReference>
<reference evidence="4 5" key="1">
    <citation type="submission" date="2016-12" db="EMBL/GenBank/DDBJ databases">
        <title>The draft genome sequence of Actinophytocola sp. 11-183.</title>
        <authorList>
            <person name="Wang W."/>
            <person name="Yuan L."/>
        </authorList>
    </citation>
    <scope>NUCLEOTIDE SEQUENCE [LARGE SCALE GENOMIC DNA]</scope>
    <source>
        <strain evidence="4 5">11-183</strain>
    </source>
</reference>
<evidence type="ECO:0000256" key="2">
    <source>
        <dbReference type="ARBA" id="ARBA00022827"/>
    </source>
</evidence>
<gene>
    <name evidence="4" type="ORF">BU204_09945</name>
</gene>
<sequence length="379" mass="39688">MQFMEADRQVCDKLLPGLRQQLTEIPLPELESEDSAAIEIFRAHGGTNLLVPRNYGGLDASPLEAARVVRALAATAPSMTVATMMHHFSLGTLFALAELVRTESDGEDLLLRRVVGERLLVASGFAEGRSAQGILAPTMTAVPVDGGYLVNGAKKPCSLSISMDLLTASVGVEQPDGTTAMGLLLLPADSPGISVHPFWSTFALAGAESNEVRLTDVLVSPEQIIAPEPALADAMDRLTTVGLIWFQLNVCAAYTGIASLLVEKVLHGARGSVSDRAALAVRIESAAALTEGLARRMMAGETDNDALATSLVTRFAVQDAVTAVASQAVELLGGMAFVATTDIAYLVAAVQAIAFHPPSRTSVAGGLLDYYAGYPMVVA</sequence>
<dbReference type="EMBL" id="MSIE01000014">
    <property type="protein sequence ID" value="OLF17797.1"/>
    <property type="molecule type" value="Genomic_DNA"/>
</dbReference>
<dbReference type="OrthoDB" id="2986495at2"/>
<dbReference type="InterPro" id="IPR037069">
    <property type="entry name" value="AcylCoA_DH/ox_N_sf"/>
</dbReference>
<proteinExistence type="predicted"/>
<keyword evidence="2" id="KW-0274">FAD</keyword>
<dbReference type="RefSeq" id="WP_075125302.1">
    <property type="nucleotide sequence ID" value="NZ_MSIE01000014.1"/>
</dbReference>
<dbReference type="InterPro" id="IPR009100">
    <property type="entry name" value="AcylCoA_DH/oxidase_NM_dom_sf"/>
</dbReference>
<dbReference type="GO" id="GO:0050660">
    <property type="term" value="F:flavin adenine dinucleotide binding"/>
    <property type="evidence" value="ECO:0007669"/>
    <property type="project" value="InterPro"/>
</dbReference>
<dbReference type="STRING" id="1912961.BU204_09945"/>
<dbReference type="SUPFAM" id="SSF47203">
    <property type="entry name" value="Acyl-CoA dehydrogenase C-terminal domain-like"/>
    <property type="match status" value="1"/>
</dbReference>
<organism evidence="4 5">
    <name type="scientific">Actinophytocola xanthii</name>
    <dbReference type="NCBI Taxonomy" id="1912961"/>
    <lineage>
        <taxon>Bacteria</taxon>
        <taxon>Bacillati</taxon>
        <taxon>Actinomycetota</taxon>
        <taxon>Actinomycetes</taxon>
        <taxon>Pseudonocardiales</taxon>
        <taxon>Pseudonocardiaceae</taxon>
    </lineage>
</organism>
<evidence type="ECO:0000313" key="5">
    <source>
        <dbReference type="Proteomes" id="UP000185596"/>
    </source>
</evidence>
<dbReference type="SUPFAM" id="SSF56645">
    <property type="entry name" value="Acyl-CoA dehydrogenase NM domain-like"/>
    <property type="match status" value="1"/>
</dbReference>
<dbReference type="Proteomes" id="UP000185596">
    <property type="component" value="Unassembled WGS sequence"/>
</dbReference>